<dbReference type="Proteomes" id="UP000015001">
    <property type="component" value="Unassembled WGS sequence"/>
</dbReference>
<dbReference type="InterPro" id="IPR027417">
    <property type="entry name" value="P-loop_NTPase"/>
</dbReference>
<gene>
    <name evidence="1" type="ORF">STAFG_3753</name>
</gene>
<dbReference type="PATRIC" id="fig|1283301.3.peg.3721"/>
<evidence type="ECO:0000313" key="1">
    <source>
        <dbReference type="EMBL" id="EPJ39183.1"/>
    </source>
</evidence>
<dbReference type="AlphaFoldDB" id="S4MI11"/>
<dbReference type="InterPro" id="IPR039421">
    <property type="entry name" value="Type_1_exporter"/>
</dbReference>
<keyword evidence="1" id="KW-0547">Nucleotide-binding</keyword>
<reference evidence="1 2" key="1">
    <citation type="submission" date="2013-02" db="EMBL/GenBank/DDBJ databases">
        <title>Draft Genome Sequence of Streptomyces afghaniensis, Which Produces Compounds of the Julimycin B-Complex.</title>
        <authorList>
            <person name="Gruening B.A."/>
            <person name="Praeg A."/>
            <person name="Erxleben A."/>
            <person name="Guenther S."/>
            <person name="Fiedler H.-P."/>
            <person name="Goodfellow M."/>
            <person name="Mueller M."/>
        </authorList>
    </citation>
    <scope>NUCLEOTIDE SEQUENCE [LARGE SCALE GENOMIC DNA]</scope>
    <source>
        <strain evidence="1 2">772</strain>
    </source>
</reference>
<dbReference type="EMBL" id="AOPY01001429">
    <property type="protein sequence ID" value="EPJ39183.1"/>
    <property type="molecule type" value="Genomic_DNA"/>
</dbReference>
<proteinExistence type="predicted"/>
<evidence type="ECO:0000313" key="2">
    <source>
        <dbReference type="Proteomes" id="UP000015001"/>
    </source>
</evidence>
<dbReference type="HOGENOM" id="CLU_000604_61_9_11"/>
<protein>
    <submittedName>
        <fullName evidence="1">Putative Iron import ATP-binding/permease protein IrtA</fullName>
    </submittedName>
</protein>
<dbReference type="SUPFAM" id="SSF52540">
    <property type="entry name" value="P-loop containing nucleoside triphosphate hydrolases"/>
    <property type="match status" value="1"/>
</dbReference>
<comment type="caution">
    <text evidence="1">The sequence shown here is derived from an EMBL/GenBank/DDBJ whole genome shotgun (WGS) entry which is preliminary data.</text>
</comment>
<accession>S4MI11</accession>
<dbReference type="PANTHER" id="PTHR24221">
    <property type="entry name" value="ATP-BINDING CASSETTE SUB-FAMILY B"/>
    <property type="match status" value="1"/>
</dbReference>
<dbReference type="PANTHER" id="PTHR24221:SF654">
    <property type="entry name" value="ATP-BINDING CASSETTE SUB-FAMILY B MEMBER 6"/>
    <property type="match status" value="1"/>
</dbReference>
<organism evidence="1 2">
    <name type="scientific">Streptomyces afghaniensis 772</name>
    <dbReference type="NCBI Taxonomy" id="1283301"/>
    <lineage>
        <taxon>Bacteria</taxon>
        <taxon>Bacillati</taxon>
        <taxon>Actinomycetota</taxon>
        <taxon>Actinomycetes</taxon>
        <taxon>Kitasatosporales</taxon>
        <taxon>Streptomycetaceae</taxon>
        <taxon>Streptomyces</taxon>
    </lineage>
</organism>
<dbReference type="GO" id="GO:0005524">
    <property type="term" value="F:ATP binding"/>
    <property type="evidence" value="ECO:0007669"/>
    <property type="project" value="UniProtKB-KW"/>
</dbReference>
<keyword evidence="2" id="KW-1185">Reference proteome</keyword>
<dbReference type="Gene3D" id="3.40.50.300">
    <property type="entry name" value="P-loop containing nucleotide triphosphate hydrolases"/>
    <property type="match status" value="1"/>
</dbReference>
<dbReference type="GO" id="GO:0034040">
    <property type="term" value="F:ATPase-coupled lipid transmembrane transporter activity"/>
    <property type="evidence" value="ECO:0007669"/>
    <property type="project" value="TreeGrafter"/>
</dbReference>
<sequence>MVLADPHTLILDEATALLDPTAARRTERALAAVLEGRAVIAVAHRLHTAHDADRGAVMEDGRLTELGTHDELVAAGGAYAALWHSWHGDLPDTREPSA</sequence>
<keyword evidence="1" id="KW-0067">ATP-binding</keyword>
<name>S4MI11_9ACTN</name>